<feature type="compositionally biased region" description="Acidic residues" evidence="1">
    <location>
        <begin position="340"/>
        <end position="350"/>
    </location>
</feature>
<evidence type="ECO:0000313" key="3">
    <source>
        <dbReference type="Proteomes" id="UP001321473"/>
    </source>
</evidence>
<dbReference type="AlphaFoldDB" id="A0AAQ4FIC7"/>
<evidence type="ECO:0000313" key="2">
    <source>
        <dbReference type="EMBL" id="KAK8787064.1"/>
    </source>
</evidence>
<feature type="region of interest" description="Disordered" evidence="1">
    <location>
        <begin position="275"/>
        <end position="364"/>
    </location>
</feature>
<gene>
    <name evidence="2" type="ORF">V5799_023160</name>
</gene>
<organism evidence="2 3">
    <name type="scientific">Amblyomma americanum</name>
    <name type="common">Lone star tick</name>
    <dbReference type="NCBI Taxonomy" id="6943"/>
    <lineage>
        <taxon>Eukaryota</taxon>
        <taxon>Metazoa</taxon>
        <taxon>Ecdysozoa</taxon>
        <taxon>Arthropoda</taxon>
        <taxon>Chelicerata</taxon>
        <taxon>Arachnida</taxon>
        <taxon>Acari</taxon>
        <taxon>Parasitiformes</taxon>
        <taxon>Ixodida</taxon>
        <taxon>Ixodoidea</taxon>
        <taxon>Ixodidae</taxon>
        <taxon>Amblyomminae</taxon>
        <taxon>Amblyomma</taxon>
    </lineage>
</organism>
<feature type="compositionally biased region" description="Basic and acidic residues" evidence="1">
    <location>
        <begin position="329"/>
        <end position="339"/>
    </location>
</feature>
<evidence type="ECO:0000256" key="1">
    <source>
        <dbReference type="SAM" id="MobiDB-lite"/>
    </source>
</evidence>
<feature type="region of interest" description="Disordered" evidence="1">
    <location>
        <begin position="93"/>
        <end position="169"/>
    </location>
</feature>
<sequence>MLLIAQQKPLDYRYDGRDHHGMKLGQEDDGVIKSLHSSQGLYSGSKYVNKTVHKGDKNDSEMLGEKEYDEDIERWRQDYWRRRRYDRGEYDDNDREATTQEHKRRRQRQTRRKSKTVEDHGNVSGGGKRRRIQPYRRRGQYVTAPAPERDNRRAGRRGRNEDERRLDRDKFAGEYAKRLPHVRSNGRERIYSTRNIDSREEYYPSIRQGLSMTTILGSSDSYRKTYTSGMIHDNLPTTNRALEKESQQGHNNHWKERDVITEAFADEFPRKERISRRRRTDEDQEENRDAVLDTIRVRHETGSRKAPWNTEDASTEHDETLETSTEEDPGGKRERTREETSDDWYGDVGDEFNGLAPFGRLTKR</sequence>
<feature type="compositionally biased region" description="Basic residues" evidence="1">
    <location>
        <begin position="102"/>
        <end position="114"/>
    </location>
</feature>
<keyword evidence="3" id="KW-1185">Reference proteome</keyword>
<dbReference type="Proteomes" id="UP001321473">
    <property type="component" value="Unassembled WGS sequence"/>
</dbReference>
<name>A0AAQ4FIC7_AMBAM</name>
<reference evidence="2 3" key="1">
    <citation type="journal article" date="2023" name="Arcadia Sci">
        <title>De novo assembly of a long-read Amblyomma americanum tick genome.</title>
        <authorList>
            <person name="Chou S."/>
            <person name="Poskanzer K.E."/>
            <person name="Rollins M."/>
            <person name="Thuy-Boun P.S."/>
        </authorList>
    </citation>
    <scope>NUCLEOTIDE SEQUENCE [LARGE SCALE GENOMIC DNA]</scope>
    <source>
        <strain evidence="2">F_SG_1</strain>
        <tissue evidence="2">Salivary glands</tissue>
    </source>
</reference>
<comment type="caution">
    <text evidence="2">The sequence shown here is derived from an EMBL/GenBank/DDBJ whole genome shotgun (WGS) entry which is preliminary data.</text>
</comment>
<feature type="compositionally biased region" description="Basic and acidic residues" evidence="1">
    <location>
        <begin position="147"/>
        <end position="169"/>
    </location>
</feature>
<feature type="compositionally biased region" description="Basic residues" evidence="1">
    <location>
        <begin position="127"/>
        <end position="139"/>
    </location>
</feature>
<accession>A0AAQ4FIC7</accession>
<dbReference type="EMBL" id="JARKHS020002163">
    <property type="protein sequence ID" value="KAK8787064.1"/>
    <property type="molecule type" value="Genomic_DNA"/>
</dbReference>
<protein>
    <submittedName>
        <fullName evidence="2">Uncharacterized protein</fullName>
    </submittedName>
</protein>
<proteinExistence type="predicted"/>
<feature type="compositionally biased region" description="Basic and acidic residues" evidence="1">
    <location>
        <begin position="287"/>
        <end position="303"/>
    </location>
</feature>